<accession>A0A6J4NI74</accession>
<feature type="compositionally biased region" description="Basic and acidic residues" evidence="1">
    <location>
        <begin position="256"/>
        <end position="268"/>
    </location>
</feature>
<feature type="compositionally biased region" description="Gly residues" evidence="1">
    <location>
        <begin position="495"/>
        <end position="504"/>
    </location>
</feature>
<feature type="compositionally biased region" description="Basic and acidic residues" evidence="1">
    <location>
        <begin position="442"/>
        <end position="460"/>
    </location>
</feature>
<feature type="compositionally biased region" description="Basic residues" evidence="1">
    <location>
        <begin position="306"/>
        <end position="328"/>
    </location>
</feature>
<feature type="compositionally biased region" description="Basic residues" evidence="1">
    <location>
        <begin position="186"/>
        <end position="195"/>
    </location>
</feature>
<feature type="compositionally biased region" description="Basic and acidic residues" evidence="1">
    <location>
        <begin position="125"/>
        <end position="142"/>
    </location>
</feature>
<sequence>ASDPIGRRVLPRAPVVRAHRRRPDPGAGSRLRARRHPRRAHPDADDQPARRPAGGGDRRRGPRAGRPGGARGHLGLRRRRRPHRRRGRPPGRGGRRGGHRVRGDQQRPRGAGPRAGVPRRHLGLRVRDRPVRAPGRREDGAAHRVLRAAAGRRRRRARAEQLHARQGAEVLRRHRRHPHPPAARAHQPRVHRADRRPRDGLLREHAHARAAGRPGLGVPHRRQLGLGPGAGRDPRAAAREDQGAVGRGRPLRPGHRPLEPVADHPRVDRPRHRAGPGAGLRGRLRRHVLRHGRQAGHAAVRLAVAARHRRPHHPARPVHGRLGRRGRGRAGVGHREGRRAGRLPGRPEHGPAARPAPLQRLRLRRLPGPRARAADGERVAAPRPRRPVHRRDHRRGRARHLRRRRQELVDRHAALQLPVHRPAVLPDRGREAGRPAPRRRLPGHDDGLLGLDVGRRRAADLRPGGRLQLRQGPTRAGGAGEPWLPDRPLRPGVGAQHGAGGRPV</sequence>
<dbReference type="EMBL" id="CADCUL010000173">
    <property type="protein sequence ID" value="CAA9385246.1"/>
    <property type="molecule type" value="Genomic_DNA"/>
</dbReference>
<feature type="compositionally biased region" description="Basic residues" evidence="1">
    <location>
        <begin position="144"/>
        <end position="157"/>
    </location>
</feature>
<protein>
    <submittedName>
        <fullName evidence="2">TldD family protein, Actinobacterial subgroup</fullName>
    </submittedName>
</protein>
<feature type="region of interest" description="Disordered" evidence="1">
    <location>
        <begin position="1"/>
        <end position="196"/>
    </location>
</feature>
<feature type="compositionally biased region" description="Basic and acidic residues" evidence="1">
    <location>
        <begin position="232"/>
        <end position="242"/>
    </location>
</feature>
<organism evidence="2">
    <name type="scientific">uncultured Nocardioidaceae bacterium</name>
    <dbReference type="NCBI Taxonomy" id="253824"/>
    <lineage>
        <taxon>Bacteria</taxon>
        <taxon>Bacillati</taxon>
        <taxon>Actinomycetota</taxon>
        <taxon>Actinomycetes</taxon>
        <taxon>Propionibacteriales</taxon>
        <taxon>Nocardioidaceae</taxon>
        <taxon>environmental samples</taxon>
    </lineage>
</organism>
<proteinExistence type="predicted"/>
<feature type="non-terminal residue" evidence="2">
    <location>
        <position position="504"/>
    </location>
</feature>
<dbReference type="AlphaFoldDB" id="A0A6J4NI74"/>
<feature type="region of interest" description="Disordered" evidence="1">
    <location>
        <begin position="425"/>
        <end position="504"/>
    </location>
</feature>
<feature type="compositionally biased region" description="Basic residues" evidence="1">
    <location>
        <begin position="383"/>
        <end position="403"/>
    </location>
</feature>
<feature type="non-terminal residue" evidence="2">
    <location>
        <position position="1"/>
    </location>
</feature>
<name>A0A6J4NI74_9ACTN</name>
<feature type="compositionally biased region" description="Low complexity" evidence="1">
    <location>
        <begin position="7"/>
        <end position="16"/>
    </location>
</feature>
<feature type="compositionally biased region" description="Basic and acidic residues" evidence="1">
    <location>
        <begin position="333"/>
        <end position="351"/>
    </location>
</feature>
<feature type="region of interest" description="Disordered" evidence="1">
    <location>
        <begin position="306"/>
        <end position="403"/>
    </location>
</feature>
<feature type="compositionally biased region" description="Basic residues" evidence="1">
    <location>
        <begin position="74"/>
        <end position="100"/>
    </location>
</feature>
<reference evidence="2" key="1">
    <citation type="submission" date="2020-02" db="EMBL/GenBank/DDBJ databases">
        <authorList>
            <person name="Meier V. D."/>
        </authorList>
    </citation>
    <scope>NUCLEOTIDE SEQUENCE</scope>
    <source>
        <strain evidence="2">AVDCRST_MAG21</strain>
    </source>
</reference>
<evidence type="ECO:0000313" key="2">
    <source>
        <dbReference type="EMBL" id="CAA9385246.1"/>
    </source>
</evidence>
<evidence type="ECO:0000256" key="1">
    <source>
        <dbReference type="SAM" id="MobiDB-lite"/>
    </source>
</evidence>
<feature type="region of interest" description="Disordered" evidence="1">
    <location>
        <begin position="208"/>
        <end position="279"/>
    </location>
</feature>
<gene>
    <name evidence="2" type="ORF">AVDCRST_MAG21-1959</name>
</gene>
<feature type="compositionally biased region" description="Basic and acidic residues" evidence="1">
    <location>
        <begin position="40"/>
        <end position="49"/>
    </location>
</feature>